<dbReference type="InterPro" id="IPR018982">
    <property type="entry name" value="RQC_domain"/>
</dbReference>
<evidence type="ECO:0000259" key="18">
    <source>
        <dbReference type="PROSITE" id="PS51192"/>
    </source>
</evidence>
<dbReference type="Proteomes" id="UP000317178">
    <property type="component" value="Chromosome"/>
</dbReference>
<dbReference type="GO" id="GO:0006260">
    <property type="term" value="P:DNA replication"/>
    <property type="evidence" value="ECO:0007669"/>
    <property type="project" value="InterPro"/>
</dbReference>
<keyword evidence="13" id="KW-0234">DNA repair</keyword>
<keyword evidence="14" id="KW-0413">Isomerase</keyword>
<dbReference type="SMART" id="SM00956">
    <property type="entry name" value="RQC"/>
    <property type="match status" value="1"/>
</dbReference>
<evidence type="ECO:0000256" key="6">
    <source>
        <dbReference type="ARBA" id="ARBA00022763"/>
    </source>
</evidence>
<dbReference type="NCBIfam" id="TIGR00614">
    <property type="entry name" value="recQ_fam"/>
    <property type="match status" value="1"/>
</dbReference>
<dbReference type="AlphaFoldDB" id="A0A518CGS7"/>
<evidence type="ECO:0000256" key="8">
    <source>
        <dbReference type="ARBA" id="ARBA00022806"/>
    </source>
</evidence>
<dbReference type="Gene3D" id="3.40.50.300">
    <property type="entry name" value="P-loop containing nucleotide triphosphate hydrolases"/>
    <property type="match status" value="2"/>
</dbReference>
<keyword evidence="8 20" id="KW-0347">Helicase</keyword>
<dbReference type="PANTHER" id="PTHR13710">
    <property type="entry name" value="DNA HELICASE RECQ FAMILY MEMBER"/>
    <property type="match status" value="1"/>
</dbReference>
<evidence type="ECO:0000256" key="4">
    <source>
        <dbReference type="ARBA" id="ARBA00022723"/>
    </source>
</evidence>
<evidence type="ECO:0000256" key="9">
    <source>
        <dbReference type="ARBA" id="ARBA00022833"/>
    </source>
</evidence>
<accession>A0A518CGS7</accession>
<dbReference type="SMART" id="SM00487">
    <property type="entry name" value="DEXDc"/>
    <property type="match status" value="1"/>
</dbReference>
<evidence type="ECO:0000256" key="1">
    <source>
        <dbReference type="ARBA" id="ARBA00001946"/>
    </source>
</evidence>
<protein>
    <recommendedName>
        <fullName evidence="16">DNA helicase RecQ</fullName>
        <ecNumber evidence="16">5.6.2.4</ecNumber>
    </recommendedName>
</protein>
<dbReference type="InterPro" id="IPR029491">
    <property type="entry name" value="Helicase_HTH"/>
</dbReference>
<dbReference type="InterPro" id="IPR036388">
    <property type="entry name" value="WH-like_DNA-bd_sf"/>
</dbReference>
<dbReference type="GO" id="GO:0006281">
    <property type="term" value="P:DNA repair"/>
    <property type="evidence" value="ECO:0007669"/>
    <property type="project" value="UniProtKB-KW"/>
</dbReference>
<comment type="cofactor">
    <cofactor evidence="1">
        <name>Mg(2+)</name>
        <dbReference type="ChEBI" id="CHEBI:18420"/>
    </cofactor>
</comment>
<keyword evidence="11" id="KW-0238">DNA-binding</keyword>
<evidence type="ECO:0000256" key="10">
    <source>
        <dbReference type="ARBA" id="ARBA00022840"/>
    </source>
</evidence>
<evidence type="ECO:0000256" key="7">
    <source>
        <dbReference type="ARBA" id="ARBA00022801"/>
    </source>
</evidence>
<dbReference type="SUPFAM" id="SSF46785">
    <property type="entry name" value="Winged helix' DNA-binding domain"/>
    <property type="match status" value="1"/>
</dbReference>
<proteinExistence type="inferred from homology"/>
<dbReference type="InterPro" id="IPR002121">
    <property type="entry name" value="HRDC_dom"/>
</dbReference>
<evidence type="ECO:0000259" key="17">
    <source>
        <dbReference type="PROSITE" id="PS50967"/>
    </source>
</evidence>
<dbReference type="InterPro" id="IPR032284">
    <property type="entry name" value="RecQ_Zn-bd"/>
</dbReference>
<gene>
    <name evidence="20" type="primary">recQ_1</name>
    <name evidence="20" type="ORF">Pla110_01320</name>
</gene>
<keyword evidence="12" id="KW-0233">DNA recombination</keyword>
<evidence type="ECO:0000256" key="13">
    <source>
        <dbReference type="ARBA" id="ARBA00023204"/>
    </source>
</evidence>
<dbReference type="SMART" id="SM00490">
    <property type="entry name" value="HELICc"/>
    <property type="match status" value="1"/>
</dbReference>
<dbReference type="CDD" id="cd18794">
    <property type="entry name" value="SF2_C_RecQ"/>
    <property type="match status" value="1"/>
</dbReference>
<dbReference type="Pfam" id="PF14493">
    <property type="entry name" value="HTH_40"/>
    <property type="match status" value="1"/>
</dbReference>
<dbReference type="InterPro" id="IPR010997">
    <property type="entry name" value="HRDC-like_sf"/>
</dbReference>
<dbReference type="GO" id="GO:0006310">
    <property type="term" value="P:DNA recombination"/>
    <property type="evidence" value="ECO:0007669"/>
    <property type="project" value="UniProtKB-UniRule"/>
</dbReference>
<dbReference type="GO" id="GO:0005737">
    <property type="term" value="C:cytoplasm"/>
    <property type="evidence" value="ECO:0007669"/>
    <property type="project" value="TreeGrafter"/>
</dbReference>
<dbReference type="Pfam" id="PF00271">
    <property type="entry name" value="Helicase_C"/>
    <property type="match status" value="1"/>
</dbReference>
<dbReference type="OrthoDB" id="9763310at2"/>
<dbReference type="PANTHER" id="PTHR13710:SF105">
    <property type="entry name" value="ATP-DEPENDENT DNA HELICASE Q1"/>
    <property type="match status" value="1"/>
</dbReference>
<dbReference type="InterPro" id="IPR044876">
    <property type="entry name" value="HRDC_dom_sf"/>
</dbReference>
<dbReference type="PROSITE" id="PS50967">
    <property type="entry name" value="HRDC"/>
    <property type="match status" value="1"/>
</dbReference>
<reference evidence="20 21" key="1">
    <citation type="submission" date="2019-02" db="EMBL/GenBank/DDBJ databases">
        <title>Deep-cultivation of Planctomycetes and their phenomic and genomic characterization uncovers novel biology.</title>
        <authorList>
            <person name="Wiegand S."/>
            <person name="Jogler M."/>
            <person name="Boedeker C."/>
            <person name="Pinto D."/>
            <person name="Vollmers J."/>
            <person name="Rivas-Marin E."/>
            <person name="Kohn T."/>
            <person name="Peeters S.H."/>
            <person name="Heuer A."/>
            <person name="Rast P."/>
            <person name="Oberbeckmann S."/>
            <person name="Bunk B."/>
            <person name="Jeske O."/>
            <person name="Meyerdierks A."/>
            <person name="Storesund J.E."/>
            <person name="Kallscheuer N."/>
            <person name="Luecker S."/>
            <person name="Lage O.M."/>
            <person name="Pohl T."/>
            <person name="Merkel B.J."/>
            <person name="Hornburger P."/>
            <person name="Mueller R.-W."/>
            <person name="Bruemmer F."/>
            <person name="Labrenz M."/>
            <person name="Spormann A.M."/>
            <person name="Op den Camp H."/>
            <person name="Overmann J."/>
            <person name="Amann R."/>
            <person name="Jetten M.S.M."/>
            <person name="Mascher T."/>
            <person name="Medema M.H."/>
            <person name="Devos D.P."/>
            <person name="Kaster A.-K."/>
            <person name="Ovreas L."/>
            <person name="Rohde M."/>
            <person name="Galperin M.Y."/>
            <person name="Jogler C."/>
        </authorList>
    </citation>
    <scope>NUCLEOTIDE SEQUENCE [LARGE SCALE GENOMIC DNA]</scope>
    <source>
        <strain evidence="20 21">Pla110</strain>
    </source>
</reference>
<dbReference type="Gene3D" id="1.10.10.10">
    <property type="entry name" value="Winged helix-like DNA-binding domain superfamily/Winged helix DNA-binding domain"/>
    <property type="match status" value="1"/>
</dbReference>
<dbReference type="GO" id="GO:0043138">
    <property type="term" value="F:3'-5' DNA helicase activity"/>
    <property type="evidence" value="ECO:0007669"/>
    <property type="project" value="UniProtKB-EC"/>
</dbReference>
<evidence type="ECO:0000256" key="15">
    <source>
        <dbReference type="ARBA" id="ARBA00034617"/>
    </source>
</evidence>
<keyword evidence="9" id="KW-0862">Zinc</keyword>
<keyword evidence="5" id="KW-0547">Nucleotide-binding</keyword>
<dbReference type="GO" id="GO:0009432">
    <property type="term" value="P:SOS response"/>
    <property type="evidence" value="ECO:0007669"/>
    <property type="project" value="UniProtKB-UniRule"/>
</dbReference>
<evidence type="ECO:0000313" key="20">
    <source>
        <dbReference type="EMBL" id="QDU78431.1"/>
    </source>
</evidence>
<keyword evidence="10" id="KW-0067">ATP-binding</keyword>
<dbReference type="EC" id="5.6.2.4" evidence="16"/>
<organism evidence="20 21">
    <name type="scientific">Polystyrenella longa</name>
    <dbReference type="NCBI Taxonomy" id="2528007"/>
    <lineage>
        <taxon>Bacteria</taxon>
        <taxon>Pseudomonadati</taxon>
        <taxon>Planctomycetota</taxon>
        <taxon>Planctomycetia</taxon>
        <taxon>Planctomycetales</taxon>
        <taxon>Planctomycetaceae</taxon>
        <taxon>Polystyrenella</taxon>
    </lineage>
</organism>
<feature type="domain" description="Helicase C-terminal" evidence="19">
    <location>
        <begin position="224"/>
        <end position="372"/>
    </location>
</feature>
<dbReference type="InterPro" id="IPR027417">
    <property type="entry name" value="P-loop_NTPase"/>
</dbReference>
<evidence type="ECO:0000256" key="12">
    <source>
        <dbReference type="ARBA" id="ARBA00023172"/>
    </source>
</evidence>
<keyword evidence="4" id="KW-0479">Metal-binding</keyword>
<feature type="domain" description="HRDC" evidence="17">
    <location>
        <begin position="536"/>
        <end position="616"/>
    </location>
</feature>
<evidence type="ECO:0000313" key="21">
    <source>
        <dbReference type="Proteomes" id="UP000317178"/>
    </source>
</evidence>
<dbReference type="GO" id="GO:0009378">
    <property type="term" value="F:four-way junction helicase activity"/>
    <property type="evidence" value="ECO:0007669"/>
    <property type="project" value="TreeGrafter"/>
</dbReference>
<dbReference type="SUPFAM" id="SSF52540">
    <property type="entry name" value="P-loop containing nucleoside triphosphate hydrolases"/>
    <property type="match status" value="1"/>
</dbReference>
<name>A0A518CGS7_9PLAN</name>
<dbReference type="EMBL" id="CP036281">
    <property type="protein sequence ID" value="QDU78431.1"/>
    <property type="molecule type" value="Genomic_DNA"/>
</dbReference>
<dbReference type="Pfam" id="PF00570">
    <property type="entry name" value="HRDC"/>
    <property type="match status" value="1"/>
</dbReference>
<comment type="similarity">
    <text evidence="3">Belongs to the helicase family. RecQ subfamily.</text>
</comment>
<evidence type="ECO:0000256" key="14">
    <source>
        <dbReference type="ARBA" id="ARBA00023235"/>
    </source>
</evidence>
<dbReference type="GO" id="GO:0003677">
    <property type="term" value="F:DNA binding"/>
    <property type="evidence" value="ECO:0007669"/>
    <property type="project" value="UniProtKB-KW"/>
</dbReference>
<dbReference type="Pfam" id="PF00270">
    <property type="entry name" value="DEAD"/>
    <property type="match status" value="1"/>
</dbReference>
<dbReference type="FunFam" id="3.40.50.300:FF:000296">
    <property type="entry name" value="ATP-dependent DNA helicase RecQ"/>
    <property type="match status" value="1"/>
</dbReference>
<dbReference type="GO" id="GO:0046872">
    <property type="term" value="F:metal ion binding"/>
    <property type="evidence" value="ECO:0007669"/>
    <property type="project" value="UniProtKB-KW"/>
</dbReference>
<dbReference type="Gene3D" id="1.10.150.80">
    <property type="entry name" value="HRDC domain"/>
    <property type="match status" value="1"/>
</dbReference>
<dbReference type="Pfam" id="PF09382">
    <property type="entry name" value="RQC"/>
    <property type="match status" value="1"/>
</dbReference>
<dbReference type="KEGG" id="plon:Pla110_01320"/>
<dbReference type="PROSITE" id="PS51192">
    <property type="entry name" value="HELICASE_ATP_BIND_1"/>
    <property type="match status" value="1"/>
</dbReference>
<dbReference type="InterPro" id="IPR036390">
    <property type="entry name" value="WH_DNA-bd_sf"/>
</dbReference>
<evidence type="ECO:0000256" key="16">
    <source>
        <dbReference type="NCBIfam" id="TIGR01389"/>
    </source>
</evidence>
<keyword evidence="21" id="KW-1185">Reference proteome</keyword>
<dbReference type="GO" id="GO:0030894">
    <property type="term" value="C:replisome"/>
    <property type="evidence" value="ECO:0007669"/>
    <property type="project" value="TreeGrafter"/>
</dbReference>
<dbReference type="InterPro" id="IPR011545">
    <property type="entry name" value="DEAD/DEAH_box_helicase_dom"/>
</dbReference>
<comment type="cofactor">
    <cofactor evidence="2">
        <name>Zn(2+)</name>
        <dbReference type="ChEBI" id="CHEBI:29105"/>
    </cofactor>
</comment>
<evidence type="ECO:0000256" key="5">
    <source>
        <dbReference type="ARBA" id="ARBA00022741"/>
    </source>
</evidence>
<dbReference type="GO" id="GO:0005524">
    <property type="term" value="F:ATP binding"/>
    <property type="evidence" value="ECO:0007669"/>
    <property type="project" value="UniProtKB-KW"/>
</dbReference>
<dbReference type="InterPro" id="IPR006293">
    <property type="entry name" value="DNA_helicase_ATP-dep_RecQ_bac"/>
</dbReference>
<dbReference type="CDD" id="cd17920">
    <property type="entry name" value="DEXHc_RecQ"/>
    <property type="match status" value="1"/>
</dbReference>
<dbReference type="InterPro" id="IPR004589">
    <property type="entry name" value="DNA_helicase_ATP-dep_RecQ"/>
</dbReference>
<dbReference type="GO" id="GO:0016787">
    <property type="term" value="F:hydrolase activity"/>
    <property type="evidence" value="ECO:0007669"/>
    <property type="project" value="UniProtKB-KW"/>
</dbReference>
<dbReference type="NCBIfam" id="TIGR01389">
    <property type="entry name" value="recQ"/>
    <property type="match status" value="1"/>
</dbReference>
<evidence type="ECO:0000256" key="3">
    <source>
        <dbReference type="ARBA" id="ARBA00005446"/>
    </source>
</evidence>
<feature type="domain" description="Helicase ATP-binding" evidence="18">
    <location>
        <begin position="35"/>
        <end position="203"/>
    </location>
</feature>
<dbReference type="SMART" id="SM00341">
    <property type="entry name" value="HRDC"/>
    <property type="match status" value="1"/>
</dbReference>
<evidence type="ECO:0000256" key="2">
    <source>
        <dbReference type="ARBA" id="ARBA00001947"/>
    </source>
</evidence>
<dbReference type="GO" id="GO:0043590">
    <property type="term" value="C:bacterial nucleoid"/>
    <property type="evidence" value="ECO:0007669"/>
    <property type="project" value="TreeGrafter"/>
</dbReference>
<evidence type="ECO:0000259" key="19">
    <source>
        <dbReference type="PROSITE" id="PS51194"/>
    </source>
</evidence>
<dbReference type="PROSITE" id="PS51194">
    <property type="entry name" value="HELICASE_CTER"/>
    <property type="match status" value="1"/>
</dbReference>
<evidence type="ECO:0000256" key="11">
    <source>
        <dbReference type="ARBA" id="ARBA00023125"/>
    </source>
</evidence>
<dbReference type="InterPro" id="IPR014001">
    <property type="entry name" value="Helicase_ATP-bd"/>
</dbReference>
<dbReference type="SUPFAM" id="SSF47819">
    <property type="entry name" value="HRDC-like"/>
    <property type="match status" value="1"/>
</dbReference>
<keyword evidence="6" id="KW-0227">DNA damage</keyword>
<dbReference type="FunFam" id="3.40.50.300:FF:000156">
    <property type="entry name" value="ATP-dependent DNA helicase recQ"/>
    <property type="match status" value="1"/>
</dbReference>
<dbReference type="Pfam" id="PF16124">
    <property type="entry name" value="RecQ_Zn_bind"/>
    <property type="match status" value="1"/>
</dbReference>
<comment type="catalytic activity">
    <reaction evidence="15">
        <text>Couples ATP hydrolysis with the unwinding of duplex DNA by translocating in the 3'-5' direction.</text>
        <dbReference type="EC" id="5.6.2.4"/>
    </reaction>
</comment>
<dbReference type="InterPro" id="IPR001650">
    <property type="entry name" value="Helicase_C-like"/>
</dbReference>
<keyword evidence="7 20" id="KW-0378">Hydrolase</keyword>
<sequence length="740" mass="84374">MTNRMETESHTESLREIIEEYWGYDEFRPLQEAAMVSVMAARDSLVVLPTGGGKSLCYQVPAMAMEGLAVVVSPLISLMKDQVDALKACGIPAAYLNSTLSWDESREVFDEMQAGTLKLLYVAPERLMNSYLLEKLVQAKVSFIAIDEAHCVSMWGHDFRPHYRELKQIREIFPNISIHGYTATATEQVREDIANQLQLIEPEILVGPFDRPNLSYSVEQINDRLQQIRAVVERHPDESGIVYCISRKEVENVSNALNEMGYRALPYHAGLPDDDRSGNQESFIQDRTDIIVATIAFGMGVDKPNVRYVIHSGLPKSIENYQQESGRAGRDGLEAECCLFYSEADLYSWERILSDQPEAVNQASMNSIRAMLGYCHAYVCRHQQLVAHFGQSLEETCGHGCDVCRGDYELVKDSLVVSQKILSSVYRQDQRFGTSYTASVLKGSRDKKVLGNQHDQLSTYGLLKKESLATIRNWINQLVAQHYLQKAGEYQLLRLTEIGWEVMKGDREPKLIQPRIESKSERASRRSQEVQGDAWAGVDQDLFQELRQLRLETAEDRQLKPYMVFSDETLRGLARLRPSSMDNLLQVKGVGQKKSEDYGQRFLDAISAYCDSNDLEQDVDTRTRVRRPKAKAKSSELNKLVKTAFDLFADGKTTFQIAEELDRSVTTVNGYLSRYIQHHQLTDATPWVDEEVTRRIETVVDEVGAERLKPIFEELKQEVSYDQIRIVVECRLQREQKRTE</sequence>